<feature type="compositionally biased region" description="Polar residues" evidence="1">
    <location>
        <begin position="39"/>
        <end position="58"/>
    </location>
</feature>
<proteinExistence type="predicted"/>
<feature type="transmembrane region" description="Helical" evidence="2">
    <location>
        <begin position="376"/>
        <end position="397"/>
    </location>
</feature>
<name>A0A0N7LAG2_9BASI</name>
<feature type="transmembrane region" description="Helical" evidence="2">
    <location>
        <begin position="445"/>
        <end position="470"/>
    </location>
</feature>
<feature type="transmembrane region" description="Helical" evidence="2">
    <location>
        <begin position="266"/>
        <end position="288"/>
    </location>
</feature>
<keyword evidence="4" id="KW-1185">Reference proteome</keyword>
<feature type="transmembrane region" description="Helical" evidence="2">
    <location>
        <begin position="236"/>
        <end position="254"/>
    </location>
</feature>
<accession>A0A0N7LAG2</accession>
<evidence type="ECO:0000313" key="3">
    <source>
        <dbReference type="EMBL" id="CEH16498.1"/>
    </source>
</evidence>
<feature type="transmembrane region" description="Helical" evidence="2">
    <location>
        <begin position="206"/>
        <end position="224"/>
    </location>
</feature>
<sequence length="892" mass="93493">MTYTIDFSGPSNDDSSSGSNSQASQPSSESSSERLGDSYDNTSAAQPSSASGANSPTRGQEEGSDSSSTTPSSASASEGEPYSSTPASSISDDGQSSDEQQVPFSGSSNHTPPVPDTATEESPSMSQPPVDVPSPAPVPPANVTTAEPLHPASTPLPPPPPPSTKSEPPQTPPAVPENVRAMLLDKIPKAAMLGSDIHTASWRVSANIPPIILGLIAAGVYLFLKLTNRPLPGPTCWLLWSDCLLVPAAAVHIASESPIANVISGLLTSITLTGHFAFLACLAGTVLAPSIAEMEEKQSEVRRGPKSRLRASLHRLQPPATDPSTSTPLLPSRAWRGPVVAAVACTTLLTITVGITNFFAMIFVALKSLSDATGALRAEACLAAITTILGNSLAFFATARSGQAFEAHRAQKAAGARALIGSCILEFADSALSIAYPYFNESPLGQLLLLLSGLCLIFAAVMVTSVFLHASPHSARGATRTIASPEQRCSLASKTRPAHPSVHQETMMASEVRPLSQVTRLSQILGSPAPTKIRSPGSSFVSAASDDDYAAGAVIIAHPGVAPSAQEYGVARKVSYKASHHRHDSESSAISAVDQHDSMASHEIIADRAQCDDASEMPADARIHSGSRYSGESWDAGFKARNDARRSKWRSQPLQRSSTRLSKRISALLTAVGWNGNRKSEGPDPGTAPSAYGPDHPDGTFIRAPSPQRQSNSTHLSVTSFMSVLARKRDGHTDSTPALDLGHGPREVVRHPLHECTTADSLVRPLNTTSSISRPDALSKVAYDTSGDGAGRPISAVPEVREVAARIDQPFSNANLDTADRVFIGTARAIPEPPASPTIKIERCPEETEPRPSSSIETRDPSSPAARLPVPTSSQSGLLSPEVAATHRHIGA</sequence>
<feature type="compositionally biased region" description="Polar residues" evidence="1">
    <location>
        <begin position="85"/>
        <end position="111"/>
    </location>
</feature>
<feature type="compositionally biased region" description="Pro residues" evidence="1">
    <location>
        <begin position="130"/>
        <end position="140"/>
    </location>
</feature>
<feature type="compositionally biased region" description="Low complexity" evidence="1">
    <location>
        <begin position="141"/>
        <end position="153"/>
    </location>
</feature>
<feature type="compositionally biased region" description="Basic and acidic residues" evidence="1">
    <location>
        <begin position="840"/>
        <end position="850"/>
    </location>
</feature>
<feature type="region of interest" description="Disordered" evidence="1">
    <location>
        <begin position="297"/>
        <end position="328"/>
    </location>
</feature>
<feature type="transmembrane region" description="Helical" evidence="2">
    <location>
        <begin position="339"/>
        <end position="364"/>
    </location>
</feature>
<feature type="compositionally biased region" description="Basic residues" evidence="1">
    <location>
        <begin position="304"/>
        <end position="313"/>
    </location>
</feature>
<evidence type="ECO:0000313" key="4">
    <source>
        <dbReference type="Proteomes" id="UP000054845"/>
    </source>
</evidence>
<dbReference type="AlphaFoldDB" id="A0A0N7LAG2"/>
<keyword evidence="2" id="KW-0472">Membrane</keyword>
<feature type="region of interest" description="Disordered" evidence="1">
    <location>
        <begin position="829"/>
        <end position="892"/>
    </location>
</feature>
<feature type="region of interest" description="Disordered" evidence="1">
    <location>
        <begin position="674"/>
        <end position="715"/>
    </location>
</feature>
<keyword evidence="2" id="KW-0812">Transmembrane</keyword>
<evidence type="ECO:0000256" key="1">
    <source>
        <dbReference type="SAM" id="MobiDB-lite"/>
    </source>
</evidence>
<protein>
    <submittedName>
        <fullName evidence="3">Uncharacterized protein</fullName>
    </submittedName>
</protein>
<feature type="compositionally biased region" description="Low complexity" evidence="1">
    <location>
        <begin position="8"/>
        <end position="30"/>
    </location>
</feature>
<reference evidence="3 4" key="1">
    <citation type="submission" date="2014-09" db="EMBL/GenBank/DDBJ databases">
        <authorList>
            <person name="Magalhaes I.L.F."/>
            <person name="Oliveira U."/>
            <person name="Santos F.R."/>
            <person name="Vidigal T.H.D.A."/>
            <person name="Brescovit A.D."/>
            <person name="Santos A.J."/>
        </authorList>
    </citation>
    <scope>NUCLEOTIDE SEQUENCE [LARGE SCALE GENOMIC DNA]</scope>
</reference>
<dbReference type="OrthoDB" id="10534765at2759"/>
<feature type="compositionally biased region" description="Pro residues" evidence="1">
    <location>
        <begin position="154"/>
        <end position="175"/>
    </location>
</feature>
<dbReference type="Proteomes" id="UP000054845">
    <property type="component" value="Unassembled WGS sequence"/>
</dbReference>
<feature type="compositionally biased region" description="Low complexity" evidence="1">
    <location>
        <begin position="65"/>
        <end position="84"/>
    </location>
</feature>
<dbReference type="EMBL" id="CCYA01000318">
    <property type="protein sequence ID" value="CEH16498.1"/>
    <property type="molecule type" value="Genomic_DNA"/>
</dbReference>
<feature type="region of interest" description="Disordered" evidence="1">
    <location>
        <begin position="1"/>
        <end position="175"/>
    </location>
</feature>
<evidence type="ECO:0000256" key="2">
    <source>
        <dbReference type="SAM" id="Phobius"/>
    </source>
</evidence>
<keyword evidence="2" id="KW-1133">Transmembrane helix</keyword>
<organism evidence="3 4">
    <name type="scientific">Ceraceosorus bombacis</name>
    <dbReference type="NCBI Taxonomy" id="401625"/>
    <lineage>
        <taxon>Eukaryota</taxon>
        <taxon>Fungi</taxon>
        <taxon>Dikarya</taxon>
        <taxon>Basidiomycota</taxon>
        <taxon>Ustilaginomycotina</taxon>
        <taxon>Exobasidiomycetes</taxon>
        <taxon>Ceraceosorales</taxon>
        <taxon>Ceraceosoraceae</taxon>
        <taxon>Ceraceosorus</taxon>
    </lineage>
</organism>